<evidence type="ECO:0000313" key="2">
    <source>
        <dbReference type="Proteomes" id="UP001497680"/>
    </source>
</evidence>
<keyword evidence="2" id="KW-1185">Reference proteome</keyword>
<accession>A0ACC0CRY4</accession>
<protein>
    <submittedName>
        <fullName evidence="1">5-aminolevulinate synthase</fullName>
    </submittedName>
</protein>
<sequence length="488" mass="54212">MVALMENNDSGIILPSEDLAIRVKDHQLHHEAMMALPTFYRNLEEALNVRRAGQNLYSVVTSTIHTWGAIDFCSGDVLSLGTSGAQRAEFLAELARNPNFTPGSGGARLMDGNYSYLEQTERIIAQFHGAETALVLGSGYEANGAIWTAIPRPGDVILYDEMVHASTHEGMKNSLAIRHLPFLHNNVEAFRNTLAEVLDSQPLIKQGKRSVIVAVEAIYSMEGDICPLKEFFDAAKEVFVNGESVQFVVDEAHSVGIIGPNGAGLVCELELQKEVAIVMHSFGKAMAAGGAAVVCNSTARAALVNFAKSFIYTTAPGLPFVAAIRSAYKLVADKPAQEARERVQNLARRFYQEVASHPLWPIAERKGFLNLPQMDGWEERSIYTHIIMIHTRDKYTWWLYYQLLSASCCAYPVHHPVVPIGRSQIRAILHSSNTEEHIERLTDTIFRWVEEVMDIEEGRVAQKVPVAARTVYEWMEKEGLNGFGLVRD</sequence>
<reference evidence="1 2" key="1">
    <citation type="journal article" date="2022" name="New Phytol.">
        <title>Ecological generalism drives hyperdiversity of secondary metabolite gene clusters in xylarialean endophytes.</title>
        <authorList>
            <person name="Franco M.E.E."/>
            <person name="Wisecaver J.H."/>
            <person name="Arnold A.E."/>
            <person name="Ju Y.M."/>
            <person name="Slot J.C."/>
            <person name="Ahrendt S."/>
            <person name="Moore L.P."/>
            <person name="Eastman K.E."/>
            <person name="Scott K."/>
            <person name="Konkel Z."/>
            <person name="Mondo S.J."/>
            <person name="Kuo A."/>
            <person name="Hayes R.D."/>
            <person name="Haridas S."/>
            <person name="Andreopoulos B."/>
            <person name="Riley R."/>
            <person name="LaButti K."/>
            <person name="Pangilinan J."/>
            <person name="Lipzen A."/>
            <person name="Amirebrahimi M."/>
            <person name="Yan J."/>
            <person name="Adam C."/>
            <person name="Keymanesh K."/>
            <person name="Ng V."/>
            <person name="Louie K."/>
            <person name="Northen T."/>
            <person name="Drula E."/>
            <person name="Henrissat B."/>
            <person name="Hsieh H.M."/>
            <person name="Youens-Clark K."/>
            <person name="Lutzoni F."/>
            <person name="Miadlikowska J."/>
            <person name="Eastwood D.C."/>
            <person name="Hamelin R.C."/>
            <person name="Grigoriev I.V."/>
            <person name="U'Ren J.M."/>
        </authorList>
    </citation>
    <scope>NUCLEOTIDE SEQUENCE [LARGE SCALE GENOMIC DNA]</scope>
    <source>
        <strain evidence="1 2">ER1909</strain>
    </source>
</reference>
<gene>
    <name evidence="1" type="ORF">F4821DRAFT_263202</name>
</gene>
<evidence type="ECO:0000313" key="1">
    <source>
        <dbReference type="EMBL" id="KAI6083222.1"/>
    </source>
</evidence>
<organism evidence="1 2">
    <name type="scientific">Hypoxylon rubiginosum</name>
    <dbReference type="NCBI Taxonomy" id="110542"/>
    <lineage>
        <taxon>Eukaryota</taxon>
        <taxon>Fungi</taxon>
        <taxon>Dikarya</taxon>
        <taxon>Ascomycota</taxon>
        <taxon>Pezizomycotina</taxon>
        <taxon>Sordariomycetes</taxon>
        <taxon>Xylariomycetidae</taxon>
        <taxon>Xylariales</taxon>
        <taxon>Hypoxylaceae</taxon>
        <taxon>Hypoxylon</taxon>
    </lineage>
</organism>
<name>A0ACC0CRY4_9PEZI</name>
<dbReference type="EMBL" id="MU394356">
    <property type="protein sequence ID" value="KAI6083222.1"/>
    <property type="molecule type" value="Genomic_DNA"/>
</dbReference>
<proteinExistence type="predicted"/>
<dbReference type="Proteomes" id="UP001497680">
    <property type="component" value="Unassembled WGS sequence"/>
</dbReference>
<comment type="caution">
    <text evidence="1">The sequence shown here is derived from an EMBL/GenBank/DDBJ whole genome shotgun (WGS) entry which is preliminary data.</text>
</comment>